<dbReference type="PANTHER" id="PTHR34154:SF3">
    <property type="entry name" value="ALKALI-SENSITIVE LINKAGE PROTEIN 1"/>
    <property type="match status" value="1"/>
</dbReference>
<dbReference type="GO" id="GO:0071966">
    <property type="term" value="P:fungal-type cell wall polysaccharide metabolic process"/>
    <property type="evidence" value="ECO:0007669"/>
    <property type="project" value="TreeGrafter"/>
</dbReference>
<feature type="non-terminal residue" evidence="2">
    <location>
        <position position="245"/>
    </location>
</feature>
<feature type="non-terminal residue" evidence="2">
    <location>
        <position position="1"/>
    </location>
</feature>
<feature type="domain" description="Asl1-like glycosyl hydrolase catalytic" evidence="1">
    <location>
        <begin position="30"/>
        <end position="233"/>
    </location>
</feature>
<accession>A0A836CG22</accession>
<evidence type="ECO:0000313" key="3">
    <source>
        <dbReference type="Proteomes" id="UP000664859"/>
    </source>
</evidence>
<gene>
    <name evidence="2" type="ORF">JKP88DRAFT_136059</name>
</gene>
<proteinExistence type="predicted"/>
<dbReference type="InterPro" id="IPR024655">
    <property type="entry name" value="Asl1_glyco_hydro_catalytic"/>
</dbReference>
<sequence>TCTKSKKRGVSIDPRISGAYSAREVGLLAKGARWYNNWNVTSNDPTAFRRLAFMPMVWSRYGADHWMQAIKQTPLKGGAGSIILGFNEPNSHSQSNMTPQLAAAEWGAVLARAKQLRFKLASPSPTKKGYPAALLSGIEWLQQFFAEADRAYGTTNAGVHYINMHTYDCDVASVSDRIDCLSTAFDGLPIIVSEVGCAAAKLAGNATMMMDFMQQVVPMLEAHPRVAYYSWFNGLDKYAALPASS</sequence>
<dbReference type="Proteomes" id="UP000664859">
    <property type="component" value="Unassembled WGS sequence"/>
</dbReference>
<dbReference type="AlphaFoldDB" id="A0A836CG22"/>
<dbReference type="Pfam" id="PF11790">
    <property type="entry name" value="Glyco_hydro_cc"/>
    <property type="match status" value="1"/>
</dbReference>
<reference evidence="2" key="1">
    <citation type="submission" date="2021-02" db="EMBL/GenBank/DDBJ databases">
        <title>First Annotated Genome of the Yellow-green Alga Tribonema minus.</title>
        <authorList>
            <person name="Mahan K.M."/>
        </authorList>
    </citation>
    <scope>NUCLEOTIDE SEQUENCE</scope>
    <source>
        <strain evidence="2">UTEX B ZZ1240</strain>
    </source>
</reference>
<dbReference type="SUPFAM" id="SSF51445">
    <property type="entry name" value="(Trans)glycosidases"/>
    <property type="match status" value="1"/>
</dbReference>
<name>A0A836CG22_9STRA</name>
<keyword evidence="3" id="KW-1185">Reference proteome</keyword>
<comment type="caution">
    <text evidence="2">The sequence shown here is derived from an EMBL/GenBank/DDBJ whole genome shotgun (WGS) entry which is preliminary data.</text>
</comment>
<dbReference type="InterPro" id="IPR053183">
    <property type="entry name" value="ASL1"/>
</dbReference>
<dbReference type="PANTHER" id="PTHR34154">
    <property type="entry name" value="ALKALI-SENSITIVE LINKAGE PROTEIN 1"/>
    <property type="match status" value="1"/>
</dbReference>
<organism evidence="2 3">
    <name type="scientific">Tribonema minus</name>
    <dbReference type="NCBI Taxonomy" id="303371"/>
    <lineage>
        <taxon>Eukaryota</taxon>
        <taxon>Sar</taxon>
        <taxon>Stramenopiles</taxon>
        <taxon>Ochrophyta</taxon>
        <taxon>PX clade</taxon>
        <taxon>Xanthophyceae</taxon>
        <taxon>Tribonematales</taxon>
        <taxon>Tribonemataceae</taxon>
        <taxon>Tribonema</taxon>
    </lineage>
</organism>
<dbReference type="OrthoDB" id="5959761at2759"/>
<dbReference type="EMBL" id="JAFCMP010000175">
    <property type="protein sequence ID" value="KAG5184209.1"/>
    <property type="molecule type" value="Genomic_DNA"/>
</dbReference>
<evidence type="ECO:0000259" key="1">
    <source>
        <dbReference type="Pfam" id="PF11790"/>
    </source>
</evidence>
<protein>
    <recommendedName>
        <fullName evidence="1">Asl1-like glycosyl hydrolase catalytic domain-containing protein</fullName>
    </recommendedName>
</protein>
<dbReference type="InterPro" id="IPR017853">
    <property type="entry name" value="GH"/>
</dbReference>
<evidence type="ECO:0000313" key="2">
    <source>
        <dbReference type="EMBL" id="KAG5184209.1"/>
    </source>
</evidence>